<dbReference type="PANTHER" id="PTHR48207">
    <property type="entry name" value="SUCCINATE--HYDROXYMETHYLGLUTARATE COA-TRANSFERASE"/>
    <property type="match status" value="1"/>
</dbReference>
<evidence type="ECO:0000256" key="1">
    <source>
        <dbReference type="ARBA" id="ARBA00022679"/>
    </source>
</evidence>
<dbReference type="Gene3D" id="3.40.50.10540">
    <property type="entry name" value="Crotonobetainyl-coa:carnitine coa-transferase, domain 1"/>
    <property type="match status" value="1"/>
</dbReference>
<proteinExistence type="predicted"/>
<evidence type="ECO:0000313" key="2">
    <source>
        <dbReference type="EMBL" id="AFK79245.1"/>
    </source>
</evidence>
<dbReference type="GO" id="GO:0008410">
    <property type="term" value="F:CoA-transferase activity"/>
    <property type="evidence" value="ECO:0007669"/>
    <property type="project" value="TreeGrafter"/>
</dbReference>
<sequence>MTQPSHLLSGYKVLDFTQVLAGPTTTRLMAEMGAEIIKVELMPNGEISRNLPFIKNGRSGYYIQQNRGKKSLCIDARHPKGQEIIKNLIKKVDVVVENFSPGTIARLGFGYDVVKEINPRVVMCSISALGQTGPLANVPGYDYIGQAYAGVTYMIGDPNGAPAVPMLGLGDVSTGVHAYAAIASALLYRERTGLGQHLDITLLDSYFHCHELSVQLYSGTNGAVEPKRSGSHHYAISPAGLFKGKKQYFFILCLDHQWSVLCRAMSKPELIEDPRFANNAKRVEHQKEVIQVIESWIQAQTSDDEALRLLHEGHVPAAPVLSIPEAINHPHLKARRTVRRVKDNKFGEIDIPGMPLRFSQFPEELPLQAASLGEHNEEILRSYLSYTPEQVRQLETEGVLKQDPTK</sequence>
<organism evidence="2">
    <name type="scientific">uncultured bacterium F41-01</name>
    <dbReference type="NCBI Taxonomy" id="1191437"/>
    <lineage>
        <taxon>Bacteria</taxon>
        <taxon>environmental samples</taxon>
    </lineage>
</organism>
<dbReference type="Gene3D" id="3.30.1540.10">
    <property type="entry name" value="formyl-coa transferase, domain 3"/>
    <property type="match status" value="1"/>
</dbReference>
<dbReference type="Pfam" id="PF02515">
    <property type="entry name" value="CoA_transf_3"/>
    <property type="match status" value="1"/>
</dbReference>
<name>I3VIN9_9BACT</name>
<dbReference type="EMBL" id="JQ970528">
    <property type="protein sequence ID" value="AFK79245.1"/>
    <property type="molecule type" value="Genomic_DNA"/>
</dbReference>
<dbReference type="InterPro" id="IPR023606">
    <property type="entry name" value="CoA-Trfase_III_dom_1_sf"/>
</dbReference>
<dbReference type="SUPFAM" id="SSF89796">
    <property type="entry name" value="CoA-transferase family III (CaiB/BaiF)"/>
    <property type="match status" value="1"/>
</dbReference>
<dbReference type="AlphaFoldDB" id="I3VIN9"/>
<protein>
    <submittedName>
        <fullName evidence="2">Alpha-methylacyl-CoA racemase</fullName>
    </submittedName>
</protein>
<dbReference type="PANTHER" id="PTHR48207:SF3">
    <property type="entry name" value="SUCCINATE--HYDROXYMETHYLGLUTARATE COA-TRANSFERASE"/>
    <property type="match status" value="1"/>
</dbReference>
<dbReference type="InterPro" id="IPR044855">
    <property type="entry name" value="CoA-Trfase_III_dom3_sf"/>
</dbReference>
<dbReference type="InterPro" id="IPR050483">
    <property type="entry name" value="CoA-transferase_III_domain"/>
</dbReference>
<reference evidence="2" key="1">
    <citation type="submission" date="2012-04" db="EMBL/GenBank/DDBJ databases">
        <title>Characterization of mineral phosphate solubilization trait from soil metagenome.</title>
        <authorList>
            <person name="Chhabra S."/>
            <person name="Brazil D."/>
            <person name="Morrissey J."/>
            <person name="Burke J."/>
            <person name="O'Gara F."/>
            <person name="Dowling D."/>
        </authorList>
    </citation>
    <scope>NUCLEOTIDE SEQUENCE</scope>
</reference>
<accession>I3VIN9</accession>
<dbReference type="InterPro" id="IPR003673">
    <property type="entry name" value="CoA-Trfase_fam_III"/>
</dbReference>
<keyword evidence="1" id="KW-0808">Transferase</keyword>